<dbReference type="EMBL" id="JAGSPA010000003">
    <property type="protein sequence ID" value="MBV7257410.1"/>
    <property type="molecule type" value="Genomic_DNA"/>
</dbReference>
<evidence type="ECO:0000256" key="4">
    <source>
        <dbReference type="ARBA" id="ARBA00022989"/>
    </source>
</evidence>
<dbReference type="Pfam" id="PF12704">
    <property type="entry name" value="MacB_PCD"/>
    <property type="match status" value="1"/>
</dbReference>
<evidence type="ECO:0000256" key="6">
    <source>
        <dbReference type="SAM" id="Phobius"/>
    </source>
</evidence>
<feature type="transmembrane region" description="Helical" evidence="6">
    <location>
        <begin position="773"/>
        <end position="795"/>
    </location>
</feature>
<evidence type="ECO:0000259" key="8">
    <source>
        <dbReference type="Pfam" id="PF12704"/>
    </source>
</evidence>
<feature type="transmembrane region" description="Helical" evidence="6">
    <location>
        <begin position="690"/>
        <end position="710"/>
    </location>
</feature>
<evidence type="ECO:0000256" key="1">
    <source>
        <dbReference type="ARBA" id="ARBA00004651"/>
    </source>
</evidence>
<proteinExistence type="predicted"/>
<feature type="transmembrane region" description="Helical" evidence="6">
    <location>
        <begin position="742"/>
        <end position="761"/>
    </location>
</feature>
<keyword evidence="5 6" id="KW-0472">Membrane</keyword>
<feature type="transmembrane region" description="Helical" evidence="6">
    <location>
        <begin position="279"/>
        <end position="301"/>
    </location>
</feature>
<organism evidence="9 10">
    <name type="scientific">Pacificimonas pallii</name>
    <dbReference type="NCBI Taxonomy" id="2827236"/>
    <lineage>
        <taxon>Bacteria</taxon>
        <taxon>Pseudomonadati</taxon>
        <taxon>Pseudomonadota</taxon>
        <taxon>Alphaproteobacteria</taxon>
        <taxon>Sphingomonadales</taxon>
        <taxon>Sphingosinicellaceae</taxon>
        <taxon>Pacificimonas</taxon>
    </lineage>
</organism>
<protein>
    <submittedName>
        <fullName evidence="9">ABC transporter permease</fullName>
    </submittedName>
</protein>
<comment type="subcellular location">
    <subcellularLocation>
        <location evidence="1">Cell membrane</location>
        <topology evidence="1">Multi-pass membrane protein</topology>
    </subcellularLocation>
</comment>
<evidence type="ECO:0000313" key="10">
    <source>
        <dbReference type="Proteomes" id="UP000722336"/>
    </source>
</evidence>
<comment type="caution">
    <text evidence="9">The sequence shown here is derived from an EMBL/GenBank/DDBJ whole genome shotgun (WGS) entry which is preliminary data.</text>
</comment>
<feature type="domain" description="ABC3 transporter permease C-terminal" evidence="7">
    <location>
        <begin position="694"/>
        <end position="806"/>
    </location>
</feature>
<evidence type="ECO:0000256" key="3">
    <source>
        <dbReference type="ARBA" id="ARBA00022692"/>
    </source>
</evidence>
<feature type="domain" description="MacB-like periplasmic core" evidence="8">
    <location>
        <begin position="21"/>
        <end position="236"/>
    </location>
</feature>
<keyword evidence="4 6" id="KW-1133">Transmembrane helix</keyword>
<dbReference type="PANTHER" id="PTHR30572">
    <property type="entry name" value="MEMBRANE COMPONENT OF TRANSPORTER-RELATED"/>
    <property type="match status" value="1"/>
</dbReference>
<evidence type="ECO:0000259" key="7">
    <source>
        <dbReference type="Pfam" id="PF02687"/>
    </source>
</evidence>
<gene>
    <name evidence="9" type="ORF">KCG44_11500</name>
</gene>
<dbReference type="PANTHER" id="PTHR30572:SF18">
    <property type="entry name" value="ABC-TYPE MACROLIDE FAMILY EXPORT SYSTEM PERMEASE COMPONENT 2"/>
    <property type="match status" value="1"/>
</dbReference>
<keyword evidence="10" id="KW-1185">Reference proteome</keyword>
<dbReference type="InterPro" id="IPR025857">
    <property type="entry name" value="MacB_PCD"/>
</dbReference>
<evidence type="ECO:0000256" key="5">
    <source>
        <dbReference type="ARBA" id="ARBA00023136"/>
    </source>
</evidence>
<name>A0ABS6SG91_9SPHN</name>
<dbReference type="Proteomes" id="UP000722336">
    <property type="component" value="Unassembled WGS sequence"/>
</dbReference>
<feature type="domain" description="ABC3 transporter permease C-terminal" evidence="7">
    <location>
        <begin position="285"/>
        <end position="398"/>
    </location>
</feature>
<dbReference type="RefSeq" id="WP_218446221.1">
    <property type="nucleotide sequence ID" value="NZ_JAGSPA010000003.1"/>
</dbReference>
<evidence type="ECO:0000313" key="9">
    <source>
        <dbReference type="EMBL" id="MBV7257410.1"/>
    </source>
</evidence>
<accession>A0ABS6SG91</accession>
<keyword evidence="3 6" id="KW-0812">Transmembrane</keyword>
<reference evidence="9 10" key="1">
    <citation type="submission" date="2021-04" db="EMBL/GenBank/DDBJ databases">
        <authorList>
            <person name="Pira H."/>
            <person name="Risdian C."/>
            <person name="Wink J."/>
        </authorList>
    </citation>
    <scope>NUCLEOTIDE SEQUENCE [LARGE SCALE GENOMIC DNA]</scope>
    <source>
        <strain evidence="9 10">WHA3</strain>
    </source>
</reference>
<dbReference type="InterPro" id="IPR050250">
    <property type="entry name" value="Macrolide_Exporter_MacB"/>
</dbReference>
<sequence length="813" mass="88366">MTSTALLTLYRSLTRHKLHAVLSIGGLALGIAVFLVLYLFVQNERGYDRQLPGSENIYVMTLTYDLPGIPELEGVDTMAALIDFLRADYPGLQGTRLKETGIAVQKGASATSEQMALVDSNFFDLFPYPVIAGDAAALSDPDSIAITEDMARKYFRDPLPVGETIALTVYGETRSFQVGAILKQPAANRSFDQEIFGQYVRERYADENFDNWGSQQLYTFVQLPDANAAAAMTADMPAFIDRHTNAVDVAPGQQYSDIMTMQTRPLHDVHLMRESDRTVVVTLGVVGILTLLIAIVNYINLATARAGLRAREVAIRKVLGGTQTSLVIQFMTEAIATVAFASLIGLALTELSLPFVNSLGGTDLGLTYWGAGSILPPLIMMVLIVGLLAGLYPAFILSGFQPAAVLASARAPGGGRAGQKLRRALVVMQFSIAVAFMIGTLILLAQTRHLEQADLGFQRDGLITVHSFQNVPMDDSQGREMLAAFRAIDGVTSVAVSNDTPGVAYSTSSTTIQRPGENMPTPSLTWVRTGPGYFDTYGARLIAGRDFRADIALDDTADINFEDMKANTYNIILSRAGARDLGFASPEAAIGEIVQSFGAEAENRVIGVVDDMRFRSPREALRPMMYFYESDNIDGALAALRFEGRPARDVLADVEATWKRIAPAVPFSGNTASQTLYNSLYKADAQRSRLFTIGAVLAVLIGCIGLYGLASFDTARRVKEIGIRKTLGASTKEILRLLIGQFLRPVLIANLIAWPLAYLAMSNWLNGFDDRVALSPFFFIGASFLALIIAAVTIFGQSWRVARAEPARALRYE</sequence>
<dbReference type="InterPro" id="IPR003838">
    <property type="entry name" value="ABC3_permease_C"/>
</dbReference>
<feature type="transmembrane region" description="Helical" evidence="6">
    <location>
        <begin position="20"/>
        <end position="41"/>
    </location>
</feature>
<feature type="transmembrane region" description="Helical" evidence="6">
    <location>
        <begin position="424"/>
        <end position="445"/>
    </location>
</feature>
<evidence type="ECO:0000256" key="2">
    <source>
        <dbReference type="ARBA" id="ARBA00022475"/>
    </source>
</evidence>
<feature type="transmembrane region" description="Helical" evidence="6">
    <location>
        <begin position="326"/>
        <end position="348"/>
    </location>
</feature>
<feature type="transmembrane region" description="Helical" evidence="6">
    <location>
        <begin position="368"/>
        <end position="392"/>
    </location>
</feature>
<dbReference type="Pfam" id="PF02687">
    <property type="entry name" value="FtsX"/>
    <property type="match status" value="2"/>
</dbReference>
<keyword evidence="2" id="KW-1003">Cell membrane</keyword>